<feature type="compositionally biased region" description="Low complexity" evidence="1">
    <location>
        <begin position="27"/>
        <end position="44"/>
    </location>
</feature>
<feature type="region of interest" description="Disordered" evidence="1">
    <location>
        <begin position="25"/>
        <end position="44"/>
    </location>
</feature>
<dbReference type="Gene3D" id="2.120.10.30">
    <property type="entry name" value="TolB, C-terminal domain"/>
    <property type="match status" value="1"/>
</dbReference>
<protein>
    <recommendedName>
        <fullName evidence="3">Glucose/Sorbosone dehydrogenase domain-containing protein</fullName>
    </recommendedName>
</protein>
<dbReference type="PROSITE" id="PS51257">
    <property type="entry name" value="PROKAR_LIPOPROTEIN"/>
    <property type="match status" value="1"/>
</dbReference>
<evidence type="ECO:0000313" key="4">
    <source>
        <dbReference type="EMBL" id="CAA9476431.1"/>
    </source>
</evidence>
<evidence type="ECO:0000256" key="1">
    <source>
        <dbReference type="SAM" id="MobiDB-lite"/>
    </source>
</evidence>
<organism evidence="4">
    <name type="scientific">uncultured Solirubrobacteraceae bacterium</name>
    <dbReference type="NCBI Taxonomy" id="1162706"/>
    <lineage>
        <taxon>Bacteria</taxon>
        <taxon>Bacillati</taxon>
        <taxon>Actinomycetota</taxon>
        <taxon>Thermoleophilia</taxon>
        <taxon>Solirubrobacterales</taxon>
        <taxon>Solirubrobacteraceae</taxon>
        <taxon>environmental samples</taxon>
    </lineage>
</organism>
<dbReference type="EMBL" id="CADCVQ010000023">
    <property type="protein sequence ID" value="CAA9476431.1"/>
    <property type="molecule type" value="Genomic_DNA"/>
</dbReference>
<dbReference type="InterPro" id="IPR011041">
    <property type="entry name" value="Quinoprot_gluc/sorb_DH_b-prop"/>
</dbReference>
<dbReference type="AlphaFoldDB" id="A0A6J4RLE4"/>
<name>A0A6J4RLE4_9ACTN</name>
<feature type="domain" description="Glucose/Sorbosone dehydrogenase" evidence="3">
    <location>
        <begin position="69"/>
        <end position="372"/>
    </location>
</feature>
<proteinExistence type="predicted"/>
<feature type="chain" id="PRO_5026908913" description="Glucose/Sorbosone dehydrogenase domain-containing protein" evidence="2">
    <location>
        <begin position="28"/>
        <end position="406"/>
    </location>
</feature>
<dbReference type="PANTHER" id="PTHR19328:SF75">
    <property type="entry name" value="ALDOSE SUGAR DEHYDROGENASE YLII"/>
    <property type="match status" value="1"/>
</dbReference>
<dbReference type="Pfam" id="PF07995">
    <property type="entry name" value="GSDH"/>
    <property type="match status" value="1"/>
</dbReference>
<reference evidence="4" key="1">
    <citation type="submission" date="2020-02" db="EMBL/GenBank/DDBJ databases">
        <authorList>
            <person name="Meier V. D."/>
        </authorList>
    </citation>
    <scope>NUCLEOTIDE SEQUENCE</scope>
    <source>
        <strain evidence="4">AVDCRST_MAG67</strain>
    </source>
</reference>
<sequence>MPRAIIAPALVAMLLALGACGSGETNAETTSAPATTASSAQTTGAPSGVKLLAVGRFDMPVYVTAPPGDTRRIFVVEQGGTIRVVRAGERISRPFLDLRSKVTAGGEQGLLSMAFAPDYARTRRFYVNYTDRRGTQSVVEYRRSQNSSERALTSGRLVLRYDGLEANHNGGLLKFGPDKLLYIGTGDGGGADDRHGTRGNAQDLGSVLGKILRIDPRRSGGRPYRVPASNPFAGRSGARGEIYSYGLRNPWRFSFDRATGDMSIGDVGQDAFEEINFVAKAGASGVNYGWRPFEGSRRTPGISAGEDAPGHVPPVIDLSHDDGNCSVTGGYVVRDRDVPALAGRYVYGDFCKGQLRSAKLAPGSASDDRAIARVAKVEQLSSFGEDARGRVYVTSLGGSVYRFAAG</sequence>
<dbReference type="InterPro" id="IPR011042">
    <property type="entry name" value="6-blade_b-propeller_TolB-like"/>
</dbReference>
<accession>A0A6J4RLE4</accession>
<keyword evidence="2" id="KW-0732">Signal</keyword>
<evidence type="ECO:0000259" key="3">
    <source>
        <dbReference type="Pfam" id="PF07995"/>
    </source>
</evidence>
<dbReference type="SUPFAM" id="SSF50952">
    <property type="entry name" value="Soluble quinoprotein glucose dehydrogenase"/>
    <property type="match status" value="1"/>
</dbReference>
<evidence type="ECO:0000256" key="2">
    <source>
        <dbReference type="SAM" id="SignalP"/>
    </source>
</evidence>
<gene>
    <name evidence="4" type="ORF">AVDCRST_MAG67-501</name>
</gene>
<feature type="signal peptide" evidence="2">
    <location>
        <begin position="1"/>
        <end position="27"/>
    </location>
</feature>
<dbReference type="PANTHER" id="PTHR19328">
    <property type="entry name" value="HEDGEHOG-INTERACTING PROTEIN"/>
    <property type="match status" value="1"/>
</dbReference>
<dbReference type="InterPro" id="IPR012938">
    <property type="entry name" value="Glc/Sorbosone_DH"/>
</dbReference>